<comment type="caution">
    <text evidence="2">The sequence shown here is derived from an EMBL/GenBank/DDBJ whole genome shotgun (WGS) entry which is preliminary data.</text>
</comment>
<evidence type="ECO:0000313" key="2">
    <source>
        <dbReference type="EMBL" id="GEK54775.1"/>
    </source>
</evidence>
<dbReference type="OrthoDB" id="6305908at2"/>
<sequence length="163" mass="18962">MTVSYNYAIYLGAIVQWGFLFAFLHALANSINKPDKELVYISFVMCICYSGNLFTDYGQTTYLDFILLDGCTLLALLFLKRFKFKSYPVAYCYVTTGLCINIIFSFLMHLDMTLSKYYEYWWFWSVFTVVVGCANICMIIACFINRDFLGLVNLKSRILNRVL</sequence>
<organism evidence="2 3">
    <name type="scientific">Pseudoalteromonas espejiana</name>
    <dbReference type="NCBI Taxonomy" id="28107"/>
    <lineage>
        <taxon>Bacteria</taxon>
        <taxon>Pseudomonadati</taxon>
        <taxon>Pseudomonadota</taxon>
        <taxon>Gammaproteobacteria</taxon>
        <taxon>Alteromonadales</taxon>
        <taxon>Pseudoalteromonadaceae</taxon>
        <taxon>Pseudoalteromonas</taxon>
    </lineage>
</organism>
<keyword evidence="3" id="KW-1185">Reference proteome</keyword>
<dbReference type="AlphaFoldDB" id="A0A510XUR3"/>
<feature type="transmembrane region" description="Helical" evidence="1">
    <location>
        <begin position="6"/>
        <end position="26"/>
    </location>
</feature>
<name>A0A510XUR3_9GAMM</name>
<accession>A0A510XUR3</accession>
<dbReference type="RefSeq" id="WP_089346943.1">
    <property type="nucleotide sequence ID" value="NZ_BJUM01000013.1"/>
</dbReference>
<dbReference type="Proteomes" id="UP000321419">
    <property type="component" value="Unassembled WGS sequence"/>
</dbReference>
<keyword evidence="1" id="KW-0812">Transmembrane</keyword>
<evidence type="ECO:0000256" key="1">
    <source>
        <dbReference type="SAM" id="Phobius"/>
    </source>
</evidence>
<gene>
    <name evidence="2" type="ORF">PES01_16200</name>
</gene>
<keyword evidence="1" id="KW-0472">Membrane</keyword>
<protein>
    <submittedName>
        <fullName evidence="2">Uncharacterized protein</fullName>
    </submittedName>
</protein>
<reference evidence="2 3" key="1">
    <citation type="submission" date="2019-07" db="EMBL/GenBank/DDBJ databases">
        <title>Whole genome shotgun sequence of Pseudoalteromonas espejiana NBRC 102222.</title>
        <authorList>
            <person name="Hosoyama A."/>
            <person name="Uohara A."/>
            <person name="Ohji S."/>
            <person name="Ichikawa N."/>
        </authorList>
    </citation>
    <scope>NUCLEOTIDE SEQUENCE [LARGE SCALE GENOMIC DNA]</scope>
    <source>
        <strain evidence="2 3">NBRC 102222</strain>
    </source>
</reference>
<feature type="transmembrane region" description="Helical" evidence="1">
    <location>
        <begin position="61"/>
        <end position="79"/>
    </location>
</feature>
<feature type="transmembrane region" description="Helical" evidence="1">
    <location>
        <begin position="122"/>
        <end position="144"/>
    </location>
</feature>
<keyword evidence="1" id="KW-1133">Transmembrane helix</keyword>
<feature type="transmembrane region" description="Helical" evidence="1">
    <location>
        <begin position="91"/>
        <end position="110"/>
    </location>
</feature>
<evidence type="ECO:0000313" key="3">
    <source>
        <dbReference type="Proteomes" id="UP000321419"/>
    </source>
</evidence>
<proteinExistence type="predicted"/>
<dbReference type="EMBL" id="BJUM01000013">
    <property type="protein sequence ID" value="GEK54775.1"/>
    <property type="molecule type" value="Genomic_DNA"/>
</dbReference>